<keyword evidence="1" id="KW-1133">Transmembrane helix</keyword>
<feature type="transmembrane region" description="Helical" evidence="1">
    <location>
        <begin position="20"/>
        <end position="41"/>
    </location>
</feature>
<protein>
    <submittedName>
        <fullName evidence="2">3151_t:CDS:1</fullName>
    </submittedName>
</protein>
<evidence type="ECO:0000256" key="1">
    <source>
        <dbReference type="SAM" id="Phobius"/>
    </source>
</evidence>
<name>A0A9N9JQW4_9GLOM</name>
<dbReference type="AlphaFoldDB" id="A0A9N9JQW4"/>
<keyword evidence="1" id="KW-0472">Membrane</keyword>
<feature type="transmembrane region" description="Helical" evidence="1">
    <location>
        <begin position="112"/>
        <end position="130"/>
    </location>
</feature>
<keyword evidence="1" id="KW-0812">Transmembrane</keyword>
<dbReference type="OrthoDB" id="2441454at2759"/>
<dbReference type="Proteomes" id="UP000789342">
    <property type="component" value="Unassembled WGS sequence"/>
</dbReference>
<evidence type="ECO:0000313" key="3">
    <source>
        <dbReference type="Proteomes" id="UP000789342"/>
    </source>
</evidence>
<evidence type="ECO:0000313" key="2">
    <source>
        <dbReference type="EMBL" id="CAG8792986.1"/>
    </source>
</evidence>
<feature type="non-terminal residue" evidence="2">
    <location>
        <position position="158"/>
    </location>
</feature>
<gene>
    <name evidence="2" type="ORF">AMORRO_LOCUS18300</name>
</gene>
<dbReference type="EMBL" id="CAJVPV010063497">
    <property type="protein sequence ID" value="CAG8792986.1"/>
    <property type="molecule type" value="Genomic_DNA"/>
</dbReference>
<keyword evidence="3" id="KW-1185">Reference proteome</keyword>
<accession>A0A9N9JQW4</accession>
<organism evidence="2 3">
    <name type="scientific">Acaulospora morrowiae</name>
    <dbReference type="NCBI Taxonomy" id="94023"/>
    <lineage>
        <taxon>Eukaryota</taxon>
        <taxon>Fungi</taxon>
        <taxon>Fungi incertae sedis</taxon>
        <taxon>Mucoromycota</taxon>
        <taxon>Glomeromycotina</taxon>
        <taxon>Glomeromycetes</taxon>
        <taxon>Diversisporales</taxon>
        <taxon>Acaulosporaceae</taxon>
        <taxon>Acaulospora</taxon>
    </lineage>
</organism>
<comment type="caution">
    <text evidence="2">The sequence shown here is derived from an EMBL/GenBank/DDBJ whole genome shotgun (WGS) entry which is preliminary data.</text>
</comment>
<sequence>GYTYDNHLRSPSFSSRVSLWVYDTVLILNPYRWALLIYHLFSKETHVIKPSTEFIIPLPKFASYPGESVSYKEIMWKPESNQFTKFWDSKFYEDWNGEVLVDFKWRTFGKDYYFFIWTVYTIFLLTFTLVATEPSNIDFSEFLLWVSILLGSFQLSIE</sequence>
<proteinExistence type="predicted"/>
<reference evidence="2" key="1">
    <citation type="submission" date="2021-06" db="EMBL/GenBank/DDBJ databases">
        <authorList>
            <person name="Kallberg Y."/>
            <person name="Tangrot J."/>
            <person name="Rosling A."/>
        </authorList>
    </citation>
    <scope>NUCLEOTIDE SEQUENCE</scope>
    <source>
        <strain evidence="2">CL551</strain>
    </source>
</reference>
<feature type="non-terminal residue" evidence="2">
    <location>
        <position position="1"/>
    </location>
</feature>